<feature type="signal peptide" evidence="7">
    <location>
        <begin position="1"/>
        <end position="32"/>
    </location>
</feature>
<dbReference type="STRING" id="314285.KT71_18177"/>
<evidence type="ECO:0000256" key="7">
    <source>
        <dbReference type="RuleBase" id="RU364038"/>
    </source>
</evidence>
<dbReference type="InterPro" id="IPR051470">
    <property type="entry name" value="Thiol:disulfide_interchange"/>
</dbReference>
<sequence length="258" mass="27946">MYLRRTSLRQTVLSLFLGLGLSALGFSYAASAAEGVDPAIEKKLRLRLGAPQIGLEVRSVETSELPGLYRVGIVQGPTVYATESGDYFLVGDLYNVGLTGLVNLGEQQRSNDRKAAVAAVAEKDVIVFPAEGETRSQITVFTDVSCFYCQKLHKEVPELNRRGVEVRYLAYPRQGIGSPGFRQLASAWCADDRQATLTAFKNREELEENVCPGNPVADQFALGQQIGVRGTPAIVTPSGEMIPGYKSADDLMAVLGLQ</sequence>
<dbReference type="PANTHER" id="PTHR35272">
    <property type="entry name" value="THIOL:DISULFIDE INTERCHANGE PROTEIN DSBC-RELATED"/>
    <property type="match status" value="1"/>
</dbReference>
<keyword evidence="4 7" id="KW-0574">Periplasm</keyword>
<organism evidence="10 11">
    <name type="scientific">Congregibacter litoralis KT71</name>
    <dbReference type="NCBI Taxonomy" id="314285"/>
    <lineage>
        <taxon>Bacteria</taxon>
        <taxon>Pseudomonadati</taxon>
        <taxon>Pseudomonadota</taxon>
        <taxon>Gammaproteobacteria</taxon>
        <taxon>Cellvibrionales</taxon>
        <taxon>Halieaceae</taxon>
        <taxon>Congregibacter</taxon>
    </lineage>
</organism>
<keyword evidence="3 7" id="KW-0732">Signal</keyword>
<dbReference type="InterPro" id="IPR012336">
    <property type="entry name" value="Thioredoxin-like_fold"/>
</dbReference>
<evidence type="ECO:0000256" key="4">
    <source>
        <dbReference type="ARBA" id="ARBA00022764"/>
    </source>
</evidence>
<dbReference type="Pfam" id="PF10411">
    <property type="entry name" value="DsbC_N"/>
    <property type="match status" value="1"/>
</dbReference>
<gene>
    <name evidence="10" type="ORF">KT71_18177</name>
</gene>
<evidence type="ECO:0000256" key="6">
    <source>
        <dbReference type="ARBA" id="ARBA00023284"/>
    </source>
</evidence>
<dbReference type="InterPro" id="IPR036249">
    <property type="entry name" value="Thioredoxin-like_sf"/>
</dbReference>
<dbReference type="GO" id="GO:0042597">
    <property type="term" value="C:periplasmic space"/>
    <property type="evidence" value="ECO:0007669"/>
    <property type="project" value="UniProtKB-SubCell"/>
</dbReference>
<dbReference type="SUPFAM" id="SSF54423">
    <property type="entry name" value="DsbC/DsbG N-terminal domain-like"/>
    <property type="match status" value="1"/>
</dbReference>
<evidence type="ECO:0000259" key="9">
    <source>
        <dbReference type="Pfam" id="PF13098"/>
    </source>
</evidence>
<accession>A4ADF9</accession>
<dbReference type="GO" id="GO:0016853">
    <property type="term" value="F:isomerase activity"/>
    <property type="evidence" value="ECO:0007669"/>
    <property type="project" value="UniProtKB-KW"/>
</dbReference>
<dbReference type="HOGENOM" id="CLU_083593_0_0_6"/>
<dbReference type="Gene3D" id="3.10.450.70">
    <property type="entry name" value="Disulphide bond isomerase, DsbC/G, N-terminal"/>
    <property type="match status" value="1"/>
</dbReference>
<keyword evidence="6 7" id="KW-0676">Redox-active center</keyword>
<evidence type="ECO:0000313" key="10">
    <source>
        <dbReference type="EMBL" id="EAQ95957.1"/>
    </source>
</evidence>
<evidence type="ECO:0000256" key="1">
    <source>
        <dbReference type="ARBA" id="ARBA00004418"/>
    </source>
</evidence>
<keyword evidence="11" id="KW-1185">Reference proteome</keyword>
<name>A4ADF9_9GAMM</name>
<dbReference type="Gene3D" id="3.40.30.10">
    <property type="entry name" value="Glutaredoxin"/>
    <property type="match status" value="1"/>
</dbReference>
<reference evidence="10 11" key="1">
    <citation type="journal article" date="2007" name="Proc. Natl. Acad. Sci. U.S.A.">
        <title>Characterization of a marine gammaproteobacterium capable of aerobic anoxygenic photosynthesis.</title>
        <authorList>
            <person name="Fuchs B.M."/>
            <person name="Spring S."/>
            <person name="Teeling H."/>
            <person name="Quast C."/>
            <person name="Wulf J."/>
            <person name="Schattenhofer M."/>
            <person name="Yan S."/>
            <person name="Ferriera S."/>
            <person name="Johnson J."/>
            <person name="Glockner F.O."/>
            <person name="Amann R."/>
        </authorList>
    </citation>
    <scope>NUCLEOTIDE SEQUENCE [LARGE SCALE GENOMIC DNA]</scope>
    <source>
        <strain evidence="10">KT71</strain>
    </source>
</reference>
<comment type="similarity">
    <text evidence="2 7">Belongs to the thioredoxin family. DsbC subfamily.</text>
</comment>
<dbReference type="Pfam" id="PF13098">
    <property type="entry name" value="Thioredoxin_2"/>
    <property type="match status" value="1"/>
</dbReference>
<dbReference type="SUPFAM" id="SSF52833">
    <property type="entry name" value="Thioredoxin-like"/>
    <property type="match status" value="1"/>
</dbReference>
<feature type="domain" description="Thioredoxin-like fold" evidence="9">
    <location>
        <begin position="130"/>
        <end position="255"/>
    </location>
</feature>
<feature type="domain" description="Disulphide bond isomerase DsbC/G N-terminal" evidence="8">
    <location>
        <begin position="33"/>
        <end position="97"/>
    </location>
</feature>
<dbReference type="EMBL" id="AAOA02000001">
    <property type="protein sequence ID" value="EAQ95957.1"/>
    <property type="molecule type" value="Genomic_DNA"/>
</dbReference>
<keyword evidence="5" id="KW-1015">Disulfide bond</keyword>
<keyword evidence="10" id="KW-0413">Isomerase</keyword>
<dbReference type="CDD" id="cd03020">
    <property type="entry name" value="DsbA_DsbC_DsbG"/>
    <property type="match status" value="1"/>
</dbReference>
<dbReference type="RefSeq" id="WP_008296077.1">
    <property type="nucleotide sequence ID" value="NZ_CM002299.1"/>
</dbReference>
<evidence type="ECO:0000256" key="2">
    <source>
        <dbReference type="ARBA" id="ARBA00009813"/>
    </source>
</evidence>
<proteinExistence type="inferred from homology"/>
<comment type="caution">
    <text evidence="10">The sequence shown here is derived from an EMBL/GenBank/DDBJ whole genome shotgun (WGS) entry which is preliminary data.</text>
</comment>
<dbReference type="Proteomes" id="UP000019205">
    <property type="component" value="Chromosome"/>
</dbReference>
<dbReference type="InterPro" id="IPR009094">
    <property type="entry name" value="DiS-bond_isomerase_DsbC/G_N_sf"/>
</dbReference>
<dbReference type="InterPro" id="IPR018950">
    <property type="entry name" value="DiS-bond_isomerase_DsbC/G_N"/>
</dbReference>
<dbReference type="InterPro" id="IPR033954">
    <property type="entry name" value="DiS-bond_Isoase_DsbC/G"/>
</dbReference>
<dbReference type="OrthoDB" id="12976at2"/>
<comment type="function">
    <text evidence="7">Required for disulfide bond formation in some periplasmic proteins. Acts by transferring its disulfide bond to other proteins and is reduced in the process.</text>
</comment>
<dbReference type="eggNOG" id="COG1651">
    <property type="taxonomic scope" value="Bacteria"/>
</dbReference>
<evidence type="ECO:0000313" key="11">
    <source>
        <dbReference type="Proteomes" id="UP000019205"/>
    </source>
</evidence>
<evidence type="ECO:0000256" key="3">
    <source>
        <dbReference type="ARBA" id="ARBA00022729"/>
    </source>
</evidence>
<dbReference type="PANTHER" id="PTHR35272:SF3">
    <property type="entry name" value="THIOL:DISULFIDE INTERCHANGE PROTEIN DSBC"/>
    <property type="match status" value="1"/>
</dbReference>
<comment type="subcellular location">
    <subcellularLocation>
        <location evidence="1 7">Periplasm</location>
    </subcellularLocation>
</comment>
<dbReference type="AlphaFoldDB" id="A4ADF9"/>
<feature type="chain" id="PRO_5010004862" description="Thiol:disulfide interchange protein" evidence="7">
    <location>
        <begin position="33"/>
        <end position="258"/>
    </location>
</feature>
<evidence type="ECO:0000256" key="5">
    <source>
        <dbReference type="ARBA" id="ARBA00023157"/>
    </source>
</evidence>
<evidence type="ECO:0000259" key="8">
    <source>
        <dbReference type="Pfam" id="PF10411"/>
    </source>
</evidence>
<protein>
    <recommendedName>
        <fullName evidence="7">Thiol:disulfide interchange protein</fullName>
    </recommendedName>
</protein>
<reference evidence="10 11" key="2">
    <citation type="journal article" date="2009" name="PLoS ONE">
        <title>The photosynthetic apparatus and its regulation in the aerobic gammaproteobacterium Congregibacter litoralis gen. nov., sp. nov.</title>
        <authorList>
            <person name="Spring S."/>
            <person name="Lunsdorf H."/>
            <person name="Fuchs B.M."/>
            <person name="Tindall B.J."/>
        </authorList>
    </citation>
    <scope>NUCLEOTIDE SEQUENCE [LARGE SCALE GENOMIC DNA]</scope>
    <source>
        <strain evidence="10">KT71</strain>
    </source>
</reference>